<evidence type="ECO:0000256" key="1">
    <source>
        <dbReference type="SAM" id="Phobius"/>
    </source>
</evidence>
<name>A0A1P8WCX7_9PLAN</name>
<gene>
    <name evidence="2" type="ORF">Fuma_01508</name>
</gene>
<dbReference type="EMBL" id="CP017641">
    <property type="protein sequence ID" value="APZ91912.1"/>
    <property type="molecule type" value="Genomic_DNA"/>
</dbReference>
<keyword evidence="1" id="KW-0472">Membrane</keyword>
<feature type="transmembrane region" description="Helical" evidence="1">
    <location>
        <begin position="7"/>
        <end position="25"/>
    </location>
</feature>
<feature type="transmembrane region" description="Helical" evidence="1">
    <location>
        <begin position="121"/>
        <end position="140"/>
    </location>
</feature>
<dbReference type="AlphaFoldDB" id="A0A1P8WCX7"/>
<keyword evidence="1" id="KW-1133">Transmembrane helix</keyword>
<dbReference type="Proteomes" id="UP000187735">
    <property type="component" value="Chromosome"/>
</dbReference>
<keyword evidence="1" id="KW-0812">Transmembrane</keyword>
<sequence>MRQLLPQHWHLATLIAVLVWLYWAVPANWPVRGDVASEYASMARQYIDVTGKPEDVAKVHFHRTTGFPFPYSSYRLLSDTESKLEYQSLTKLTLNVLLCSAVVFAVISTGQSVHKPSFRHVVYALLIYPAYYFTCHYLVPPFAEGMVSLGPKFHGFAFSILWWHRFVFFAPLLVFAALRFRSWQAANPQL</sequence>
<proteinExistence type="predicted"/>
<reference evidence="2 3" key="1">
    <citation type="journal article" date="2016" name="Front. Microbiol.">
        <title>Fuerstia marisgermanicae gen. nov., sp. nov., an Unusual Member of the Phylum Planctomycetes from the German Wadden Sea.</title>
        <authorList>
            <person name="Kohn T."/>
            <person name="Heuer A."/>
            <person name="Jogler M."/>
            <person name="Vollmers J."/>
            <person name="Boedeker C."/>
            <person name="Bunk B."/>
            <person name="Rast P."/>
            <person name="Borchert D."/>
            <person name="Glockner I."/>
            <person name="Freese H.M."/>
            <person name="Klenk H.P."/>
            <person name="Overmann J."/>
            <person name="Kaster A.K."/>
            <person name="Rohde M."/>
            <person name="Wiegand S."/>
            <person name="Jogler C."/>
        </authorList>
    </citation>
    <scope>NUCLEOTIDE SEQUENCE [LARGE SCALE GENOMIC DNA]</scope>
    <source>
        <strain evidence="2 3">NH11</strain>
    </source>
</reference>
<evidence type="ECO:0000313" key="3">
    <source>
        <dbReference type="Proteomes" id="UP000187735"/>
    </source>
</evidence>
<protein>
    <submittedName>
        <fullName evidence="2">Uncharacterized protein</fullName>
    </submittedName>
</protein>
<dbReference type="KEGG" id="fmr:Fuma_01508"/>
<evidence type="ECO:0000313" key="2">
    <source>
        <dbReference type="EMBL" id="APZ91912.1"/>
    </source>
</evidence>
<feature type="transmembrane region" description="Helical" evidence="1">
    <location>
        <begin position="160"/>
        <end position="180"/>
    </location>
</feature>
<feature type="transmembrane region" description="Helical" evidence="1">
    <location>
        <begin position="92"/>
        <end position="109"/>
    </location>
</feature>
<accession>A0A1P8WCX7</accession>
<keyword evidence="3" id="KW-1185">Reference proteome</keyword>
<dbReference type="RefSeq" id="WP_145944036.1">
    <property type="nucleotide sequence ID" value="NZ_CP017641.1"/>
</dbReference>
<organism evidence="2 3">
    <name type="scientific">Fuerstiella marisgermanici</name>
    <dbReference type="NCBI Taxonomy" id="1891926"/>
    <lineage>
        <taxon>Bacteria</taxon>
        <taxon>Pseudomonadati</taxon>
        <taxon>Planctomycetota</taxon>
        <taxon>Planctomycetia</taxon>
        <taxon>Planctomycetales</taxon>
        <taxon>Planctomycetaceae</taxon>
        <taxon>Fuerstiella</taxon>
    </lineage>
</organism>